<sequence length="135" mass="15118">MEFQMKDTVQVQIQSVINFMGALGYVPDPRVKNLSFTNLTDQKSAAVRVSFRTATKLHNSTLDDWKVIEDRQIAFNSKVNLNIAWPCVSVLLADASKLVVKSKVAIDRKGLVIINSENAKLIRTENTKIAKLITE</sequence>
<feature type="domain" description="DUF7390" evidence="1">
    <location>
        <begin position="4"/>
        <end position="110"/>
    </location>
</feature>
<name>A0AAX4MXX2_9CAUD</name>
<protein>
    <recommendedName>
        <fullName evidence="1">DUF7390 domain-containing protein</fullName>
    </recommendedName>
</protein>
<proteinExistence type="predicted"/>
<organism evidence="2 3">
    <name type="scientific">Pseudomonas phage vB_PpuM-NoPa</name>
    <dbReference type="NCBI Taxonomy" id="3132619"/>
    <lineage>
        <taxon>Viruses</taxon>
        <taxon>Duplodnaviria</taxon>
        <taxon>Heunggongvirae</taxon>
        <taxon>Uroviricota</taxon>
        <taxon>Caudoviricetes</taxon>
        <taxon>Vandenendeviridae</taxon>
        <taxon>Gorskivirinae</taxon>
        <taxon>Tartuvirus</taxon>
        <taxon>Tartuvirus nopa</taxon>
    </lineage>
</organism>
<reference evidence="2 3" key="1">
    <citation type="submission" date="2024-03" db="EMBL/GenBank/DDBJ databases">
        <title>Isolation and characterization of a phage collection against Pseudomonas putida.</title>
        <authorList>
            <person name="Brauer A."/>
            <person name="Rosendahl S."/>
            <person name="Kangsep A."/>
            <person name="Rikberg R."/>
            <person name="Lewanczyk A.C."/>
            <person name="Horak R."/>
            <person name="Tamman H."/>
        </authorList>
    </citation>
    <scope>NUCLEOTIDE SEQUENCE [LARGE SCALE GENOMIC DNA]</scope>
</reference>
<dbReference type="Pfam" id="PF24116">
    <property type="entry name" value="DUF7390"/>
    <property type="match status" value="1"/>
</dbReference>
<evidence type="ECO:0000313" key="2">
    <source>
        <dbReference type="EMBL" id="WYV99492.1"/>
    </source>
</evidence>
<dbReference type="Proteomes" id="UP001480661">
    <property type="component" value="Segment"/>
</dbReference>
<evidence type="ECO:0000259" key="1">
    <source>
        <dbReference type="Pfam" id="PF24116"/>
    </source>
</evidence>
<evidence type="ECO:0000313" key="3">
    <source>
        <dbReference type="Proteomes" id="UP001480661"/>
    </source>
</evidence>
<keyword evidence="3" id="KW-1185">Reference proteome</keyword>
<dbReference type="InterPro" id="IPR055814">
    <property type="entry name" value="DUF7390"/>
</dbReference>
<accession>A0AAX4MXX2</accession>
<gene>
    <name evidence="2" type="ORF">NoPa_00153</name>
</gene>
<dbReference type="EMBL" id="PP496415">
    <property type="protein sequence ID" value="WYV99492.1"/>
    <property type="molecule type" value="Genomic_DNA"/>
</dbReference>